<accession>A0A1Y1Y4Y6</accession>
<protein>
    <submittedName>
        <fullName evidence="8">DUF1682-domain-containing protein</fullName>
    </submittedName>
</protein>
<evidence type="ECO:0000256" key="1">
    <source>
        <dbReference type="ARBA" id="ARBA00004167"/>
    </source>
</evidence>
<gene>
    <name evidence="8" type="ORF">K493DRAFT_353732</name>
</gene>
<reference evidence="8 9" key="1">
    <citation type="submission" date="2016-07" db="EMBL/GenBank/DDBJ databases">
        <title>Pervasive Adenine N6-methylation of Active Genes in Fungi.</title>
        <authorList>
            <consortium name="DOE Joint Genome Institute"/>
            <person name="Mondo S.J."/>
            <person name="Dannebaum R.O."/>
            <person name="Kuo R.C."/>
            <person name="Labutti K."/>
            <person name="Haridas S."/>
            <person name="Kuo A."/>
            <person name="Salamov A."/>
            <person name="Ahrendt S.R."/>
            <person name="Lipzen A."/>
            <person name="Sullivan W."/>
            <person name="Andreopoulos W.B."/>
            <person name="Clum A."/>
            <person name="Lindquist E."/>
            <person name="Daum C."/>
            <person name="Ramamoorthy G.K."/>
            <person name="Gryganskyi A."/>
            <person name="Culley D."/>
            <person name="Magnuson J.K."/>
            <person name="James T.Y."/>
            <person name="O'Malley M.A."/>
            <person name="Stajich J.E."/>
            <person name="Spatafora J.W."/>
            <person name="Visel A."/>
            <person name="Grigoriev I.V."/>
        </authorList>
    </citation>
    <scope>NUCLEOTIDE SEQUENCE [LARGE SCALE GENOMIC DNA]</scope>
    <source>
        <strain evidence="8 9">CBS 931.73</strain>
    </source>
</reference>
<feature type="compositionally biased region" description="Basic and acidic residues" evidence="5">
    <location>
        <begin position="317"/>
        <end position="337"/>
    </location>
</feature>
<dbReference type="EMBL" id="MCFE01000247">
    <property type="protein sequence ID" value="ORX93092.1"/>
    <property type="molecule type" value="Genomic_DNA"/>
</dbReference>
<feature type="transmembrane region" description="Helical" evidence="6">
    <location>
        <begin position="52"/>
        <end position="70"/>
    </location>
</feature>
<dbReference type="GO" id="GO:0032469">
    <property type="term" value="P:endoplasmic reticulum calcium ion homeostasis"/>
    <property type="evidence" value="ECO:0007669"/>
    <property type="project" value="InterPro"/>
</dbReference>
<sequence length="367" mass="42622">MSLSRKLLTLFICLALLSLSFVSADAETQEPATIEEPVVSKALPKPLQLSDFYVEFIFITGIAGYFLQYFRGKTTNEQLAKKWLDTYLPIFRENFAHLGNEKGHFLMKDGPADYMFYATGRAHCRYVMGTMKLLPRHDVIGMMFNLYTQSVDLITMVIQMNEGEYDDFFFSILPKKKAHILRKDRYDINTFGRQVNQTKLPNSFCIFTEHSEVTDLIVCDEVVKVLEECEEFVEEICFSDQPSTQPTSVEEKSPKTISISFRLPPAAELHKVSQLHELAMYLVDYISDRAKFSRECKNKLKKTREEAMKVILKSTAQEREEALQQRKAEERRKKQAEASKLSPEAQRKLEEKQKKKESRKKRSTIRM</sequence>
<keyword evidence="4 6" id="KW-0472">Membrane</keyword>
<name>A0A1Y1Y4Y6_9FUNG</name>
<keyword evidence="3 6" id="KW-1133">Transmembrane helix</keyword>
<organism evidence="8 9">
    <name type="scientific">Basidiobolus meristosporus CBS 931.73</name>
    <dbReference type="NCBI Taxonomy" id="1314790"/>
    <lineage>
        <taxon>Eukaryota</taxon>
        <taxon>Fungi</taxon>
        <taxon>Fungi incertae sedis</taxon>
        <taxon>Zoopagomycota</taxon>
        <taxon>Entomophthoromycotina</taxon>
        <taxon>Basidiobolomycetes</taxon>
        <taxon>Basidiobolales</taxon>
        <taxon>Basidiobolaceae</taxon>
        <taxon>Basidiobolus</taxon>
    </lineage>
</organism>
<evidence type="ECO:0000256" key="2">
    <source>
        <dbReference type="ARBA" id="ARBA00022692"/>
    </source>
</evidence>
<keyword evidence="9" id="KW-1185">Reference proteome</keyword>
<dbReference type="Proteomes" id="UP000193498">
    <property type="component" value="Unassembled WGS sequence"/>
</dbReference>
<dbReference type="PANTHER" id="PTHR12883">
    <property type="entry name" value="ADIPOCYTE-SPECIFIC PROTEIN 4-RELATED"/>
    <property type="match status" value="1"/>
</dbReference>
<comment type="subcellular location">
    <subcellularLocation>
        <location evidence="1">Membrane</location>
        <topology evidence="1">Single-pass membrane protein</topology>
    </subcellularLocation>
</comment>
<dbReference type="FunCoup" id="A0A1Y1Y4Y6">
    <property type="interactions" value="405"/>
</dbReference>
<dbReference type="Pfam" id="PF07946">
    <property type="entry name" value="CCDC47"/>
    <property type="match status" value="1"/>
</dbReference>
<feature type="region of interest" description="Disordered" evidence="5">
    <location>
        <begin position="317"/>
        <end position="367"/>
    </location>
</feature>
<feature type="chain" id="PRO_5013163911" evidence="7">
    <location>
        <begin position="25"/>
        <end position="367"/>
    </location>
</feature>
<comment type="caution">
    <text evidence="8">The sequence shown here is derived from an EMBL/GenBank/DDBJ whole genome shotgun (WGS) entry which is preliminary data.</text>
</comment>
<evidence type="ECO:0000256" key="4">
    <source>
        <dbReference type="ARBA" id="ARBA00023136"/>
    </source>
</evidence>
<dbReference type="AlphaFoldDB" id="A0A1Y1Y4Y6"/>
<dbReference type="GO" id="GO:0016020">
    <property type="term" value="C:membrane"/>
    <property type="evidence" value="ECO:0007669"/>
    <property type="project" value="UniProtKB-SubCell"/>
</dbReference>
<evidence type="ECO:0000256" key="5">
    <source>
        <dbReference type="SAM" id="MobiDB-lite"/>
    </source>
</evidence>
<evidence type="ECO:0000256" key="7">
    <source>
        <dbReference type="SAM" id="SignalP"/>
    </source>
</evidence>
<proteinExistence type="predicted"/>
<evidence type="ECO:0000256" key="3">
    <source>
        <dbReference type="ARBA" id="ARBA00022989"/>
    </source>
</evidence>
<dbReference type="InParanoid" id="A0A1Y1Y4Y6"/>
<dbReference type="PANTHER" id="PTHR12883:SF0">
    <property type="entry name" value="PAT COMPLEX SUBUNIT CCDC47"/>
    <property type="match status" value="1"/>
</dbReference>
<feature type="signal peptide" evidence="7">
    <location>
        <begin position="1"/>
        <end position="24"/>
    </location>
</feature>
<evidence type="ECO:0000313" key="8">
    <source>
        <dbReference type="EMBL" id="ORX93092.1"/>
    </source>
</evidence>
<keyword evidence="7" id="KW-0732">Signal</keyword>
<evidence type="ECO:0000313" key="9">
    <source>
        <dbReference type="Proteomes" id="UP000193498"/>
    </source>
</evidence>
<dbReference type="STRING" id="1314790.A0A1Y1Y4Y6"/>
<evidence type="ECO:0000256" key="6">
    <source>
        <dbReference type="SAM" id="Phobius"/>
    </source>
</evidence>
<feature type="compositionally biased region" description="Basic and acidic residues" evidence="5">
    <location>
        <begin position="345"/>
        <end position="354"/>
    </location>
</feature>
<dbReference type="GO" id="GO:0005509">
    <property type="term" value="F:calcium ion binding"/>
    <property type="evidence" value="ECO:0007669"/>
    <property type="project" value="InterPro"/>
</dbReference>
<dbReference type="OrthoDB" id="10039147at2759"/>
<feature type="compositionally biased region" description="Basic residues" evidence="5">
    <location>
        <begin position="355"/>
        <end position="367"/>
    </location>
</feature>
<dbReference type="GO" id="GO:0005783">
    <property type="term" value="C:endoplasmic reticulum"/>
    <property type="evidence" value="ECO:0007669"/>
    <property type="project" value="InterPro"/>
</dbReference>
<dbReference type="InterPro" id="IPR012879">
    <property type="entry name" value="CCDC47"/>
</dbReference>
<keyword evidence="2 6" id="KW-0812">Transmembrane</keyword>